<evidence type="ECO:0000256" key="1">
    <source>
        <dbReference type="ARBA" id="ARBA00004141"/>
    </source>
</evidence>
<feature type="transmembrane region" description="Helical" evidence="6">
    <location>
        <begin position="246"/>
        <end position="263"/>
    </location>
</feature>
<feature type="domain" description="EamA" evidence="7">
    <location>
        <begin position="6"/>
        <end position="136"/>
    </location>
</feature>
<dbReference type="Pfam" id="PF00892">
    <property type="entry name" value="EamA"/>
    <property type="match status" value="2"/>
</dbReference>
<comment type="caution">
    <text evidence="8">The sequence shown here is derived from an EMBL/GenBank/DDBJ whole genome shotgun (WGS) entry which is preliminary data.</text>
</comment>
<accession>A0A255YUI0</accession>
<dbReference type="GO" id="GO:0016020">
    <property type="term" value="C:membrane"/>
    <property type="evidence" value="ECO:0007669"/>
    <property type="project" value="UniProtKB-SubCell"/>
</dbReference>
<keyword evidence="3 6" id="KW-0812">Transmembrane</keyword>
<dbReference type="Proteomes" id="UP000216998">
    <property type="component" value="Unassembled WGS sequence"/>
</dbReference>
<comment type="subcellular location">
    <subcellularLocation>
        <location evidence="1">Membrane</location>
        <topology evidence="1">Multi-pass membrane protein</topology>
    </subcellularLocation>
</comment>
<protein>
    <submittedName>
        <fullName evidence="8">EamA family transporter</fullName>
    </submittedName>
</protein>
<reference evidence="8 9" key="1">
    <citation type="submission" date="2017-07" db="EMBL/GenBank/DDBJ databases">
        <title>Niveispirillum cyanobacteriorum sp. nov., isolated from cyanobacterial aggregates in a eutrophic lake.</title>
        <authorList>
            <person name="Cai H."/>
        </authorList>
    </citation>
    <scope>NUCLEOTIDE SEQUENCE [LARGE SCALE GENOMIC DNA]</scope>
    <source>
        <strain evidence="9">TH1-14</strain>
    </source>
</reference>
<organism evidence="8 9">
    <name type="scientific">Niveispirillum lacus</name>
    <dbReference type="NCBI Taxonomy" id="1981099"/>
    <lineage>
        <taxon>Bacteria</taxon>
        <taxon>Pseudomonadati</taxon>
        <taxon>Pseudomonadota</taxon>
        <taxon>Alphaproteobacteria</taxon>
        <taxon>Rhodospirillales</taxon>
        <taxon>Azospirillaceae</taxon>
        <taxon>Niveispirillum</taxon>
    </lineage>
</organism>
<feature type="transmembrane region" description="Helical" evidence="6">
    <location>
        <begin position="214"/>
        <end position="234"/>
    </location>
</feature>
<gene>
    <name evidence="8" type="ORF">CHU95_19315</name>
</gene>
<keyword evidence="9" id="KW-1185">Reference proteome</keyword>
<dbReference type="OrthoDB" id="2352272at2"/>
<dbReference type="EMBL" id="NOXU01000031">
    <property type="protein sequence ID" value="OYQ32887.1"/>
    <property type="molecule type" value="Genomic_DNA"/>
</dbReference>
<evidence type="ECO:0000256" key="5">
    <source>
        <dbReference type="ARBA" id="ARBA00023136"/>
    </source>
</evidence>
<dbReference type="RefSeq" id="WP_094457921.1">
    <property type="nucleotide sequence ID" value="NZ_NOXU01000031.1"/>
</dbReference>
<feature type="domain" description="EamA" evidence="7">
    <location>
        <begin position="151"/>
        <end position="287"/>
    </location>
</feature>
<dbReference type="SUPFAM" id="SSF103481">
    <property type="entry name" value="Multidrug resistance efflux transporter EmrE"/>
    <property type="match status" value="2"/>
</dbReference>
<feature type="transmembrane region" description="Helical" evidence="6">
    <location>
        <begin position="88"/>
        <end position="107"/>
    </location>
</feature>
<evidence type="ECO:0000313" key="8">
    <source>
        <dbReference type="EMBL" id="OYQ32887.1"/>
    </source>
</evidence>
<evidence type="ECO:0000256" key="2">
    <source>
        <dbReference type="ARBA" id="ARBA00007362"/>
    </source>
</evidence>
<dbReference type="InterPro" id="IPR000620">
    <property type="entry name" value="EamA_dom"/>
</dbReference>
<dbReference type="PANTHER" id="PTHR32322:SF2">
    <property type="entry name" value="EAMA DOMAIN-CONTAINING PROTEIN"/>
    <property type="match status" value="1"/>
</dbReference>
<name>A0A255YUI0_9PROT</name>
<evidence type="ECO:0000256" key="3">
    <source>
        <dbReference type="ARBA" id="ARBA00022692"/>
    </source>
</evidence>
<feature type="transmembrane region" description="Helical" evidence="6">
    <location>
        <begin position="33"/>
        <end position="52"/>
    </location>
</feature>
<dbReference type="PANTHER" id="PTHR32322">
    <property type="entry name" value="INNER MEMBRANE TRANSPORTER"/>
    <property type="match status" value="1"/>
</dbReference>
<dbReference type="InterPro" id="IPR050638">
    <property type="entry name" value="AA-Vitamin_Transporters"/>
</dbReference>
<evidence type="ECO:0000313" key="9">
    <source>
        <dbReference type="Proteomes" id="UP000216998"/>
    </source>
</evidence>
<proteinExistence type="inferred from homology"/>
<keyword evidence="5 6" id="KW-0472">Membrane</keyword>
<feature type="transmembrane region" description="Helical" evidence="6">
    <location>
        <begin position="64"/>
        <end position="82"/>
    </location>
</feature>
<sequence length="301" mass="31833">MPVNLALFFCSVLIWGSTWYAITFQLGAVHPAVSVAYRFLLAGGVLLAWLALRRQPILPKRDGWGLILGAGLLNFSLNYFMVYKATELLPSGLVAVAGSVLSVMNVVNARLFLGQPIRPAVLVGGMMGVAGVLLLFTPELDGGVLTGGALIGFGLMMISNYSASLGNMVVSKTRKAEMPLITTTAWSMLVGALFMVLVALIQGASFAIVPSMPYFLSLLYLALFGSIAAFLCYFTLLGRIGPGRSGYVAIMTPVVALVVSTLFEDYHWTPAGIAGLLLAVLGNLLVMAPASLGALLRRQAA</sequence>
<dbReference type="InterPro" id="IPR037185">
    <property type="entry name" value="EmrE-like"/>
</dbReference>
<feature type="transmembrane region" description="Helical" evidence="6">
    <location>
        <begin position="275"/>
        <end position="296"/>
    </location>
</feature>
<feature type="transmembrane region" description="Helical" evidence="6">
    <location>
        <begin position="184"/>
        <end position="208"/>
    </location>
</feature>
<comment type="similarity">
    <text evidence="2">Belongs to the EamA transporter family.</text>
</comment>
<keyword evidence="4 6" id="KW-1133">Transmembrane helix</keyword>
<feature type="transmembrane region" description="Helical" evidence="6">
    <location>
        <begin position="143"/>
        <end position="163"/>
    </location>
</feature>
<evidence type="ECO:0000256" key="6">
    <source>
        <dbReference type="SAM" id="Phobius"/>
    </source>
</evidence>
<evidence type="ECO:0000259" key="7">
    <source>
        <dbReference type="Pfam" id="PF00892"/>
    </source>
</evidence>
<evidence type="ECO:0000256" key="4">
    <source>
        <dbReference type="ARBA" id="ARBA00022989"/>
    </source>
</evidence>
<feature type="transmembrane region" description="Helical" evidence="6">
    <location>
        <begin position="119"/>
        <end position="137"/>
    </location>
</feature>
<dbReference type="AlphaFoldDB" id="A0A255YUI0"/>